<dbReference type="GO" id="GO:0001228">
    <property type="term" value="F:DNA-binding transcription activator activity, RNA polymerase II-specific"/>
    <property type="evidence" value="ECO:0007669"/>
    <property type="project" value="TreeGrafter"/>
</dbReference>
<dbReference type="InterPro" id="IPR004827">
    <property type="entry name" value="bZIP"/>
</dbReference>
<dbReference type="SUPFAM" id="SSF57959">
    <property type="entry name" value="Leucine zipper domain"/>
    <property type="match status" value="1"/>
</dbReference>
<evidence type="ECO:0000256" key="1">
    <source>
        <dbReference type="ARBA" id="ARBA00004123"/>
    </source>
</evidence>
<sequence length="329" mass="37366">MATNIFRMFSPDRTSMHTPAAPAFLLLLDFESPRSPQTLMLTQPASLESKEDRAKKRKAQLRNAQLTYRERKERYTKALEEHVAEATANEADLHREIGELRETVKKLAQFIQDQGVQIPDEIKLPVDLSLTPEKALADEWLSQQSYQDASRIGDETWPTMREDSPRVELISDPNNNLRLGDLDSLAVGMEFVLTLERPCVNHLYPNDDSAHEVGGHALTFSGQLAPLYAKSVFESGKAHETFRREVPEQSLFSLLTLSSELCPESEITPIEAWHSIRSQPLFGGMRAQNLWRLVERLRDAATCHGFGAVINRESFEKFMFEIMILDNAL</sequence>
<reference evidence="5" key="1">
    <citation type="submission" date="2022-07" db="EMBL/GenBank/DDBJ databases">
        <title>Genome Sequence of Xylaria arbuscula.</title>
        <authorList>
            <person name="Buettner E."/>
        </authorList>
    </citation>
    <scope>NUCLEOTIDE SEQUENCE</scope>
    <source>
        <strain evidence="5">VT107</strain>
    </source>
</reference>
<dbReference type="Gene3D" id="1.10.238.100">
    <property type="entry name" value="YAP1 redox domain. Chain B"/>
    <property type="match status" value="1"/>
</dbReference>
<feature type="coiled-coil region" evidence="3">
    <location>
        <begin position="47"/>
        <end position="103"/>
    </location>
</feature>
<dbReference type="EMBL" id="JANPWZ010000004">
    <property type="protein sequence ID" value="KAJ3580486.1"/>
    <property type="molecule type" value="Genomic_DNA"/>
</dbReference>
<dbReference type="Pfam" id="PF00170">
    <property type="entry name" value="bZIP_1"/>
    <property type="match status" value="1"/>
</dbReference>
<keyword evidence="6" id="KW-1185">Reference proteome</keyword>
<dbReference type="AlphaFoldDB" id="A0A9W8NNK1"/>
<dbReference type="PANTHER" id="PTHR40621">
    <property type="entry name" value="TRANSCRIPTION FACTOR KAPC-RELATED"/>
    <property type="match status" value="1"/>
</dbReference>
<keyword evidence="2" id="KW-0539">Nucleus</keyword>
<organism evidence="5 6">
    <name type="scientific">Xylaria arbuscula</name>
    <dbReference type="NCBI Taxonomy" id="114810"/>
    <lineage>
        <taxon>Eukaryota</taxon>
        <taxon>Fungi</taxon>
        <taxon>Dikarya</taxon>
        <taxon>Ascomycota</taxon>
        <taxon>Pezizomycotina</taxon>
        <taxon>Sordariomycetes</taxon>
        <taxon>Xylariomycetidae</taxon>
        <taxon>Xylariales</taxon>
        <taxon>Xylariaceae</taxon>
        <taxon>Xylaria</taxon>
    </lineage>
</organism>
<comment type="caution">
    <text evidence="5">The sequence shown here is derived from an EMBL/GenBank/DDBJ whole genome shotgun (WGS) entry which is preliminary data.</text>
</comment>
<evidence type="ECO:0000313" key="6">
    <source>
        <dbReference type="Proteomes" id="UP001148614"/>
    </source>
</evidence>
<dbReference type="Proteomes" id="UP001148614">
    <property type="component" value="Unassembled WGS sequence"/>
</dbReference>
<dbReference type="SMART" id="SM00338">
    <property type="entry name" value="BRLZ"/>
    <property type="match status" value="1"/>
</dbReference>
<dbReference type="VEuPathDB" id="FungiDB:F4678DRAFT_454051"/>
<dbReference type="Gene3D" id="1.20.5.170">
    <property type="match status" value="1"/>
</dbReference>
<dbReference type="InterPro" id="IPR050936">
    <property type="entry name" value="AP-1-like"/>
</dbReference>
<evidence type="ECO:0000256" key="3">
    <source>
        <dbReference type="SAM" id="Coils"/>
    </source>
</evidence>
<proteinExistence type="predicted"/>
<feature type="domain" description="BZIP" evidence="4">
    <location>
        <begin position="49"/>
        <end position="113"/>
    </location>
</feature>
<comment type="subcellular location">
    <subcellularLocation>
        <location evidence="1">Nucleus</location>
    </subcellularLocation>
</comment>
<dbReference type="InterPro" id="IPR046347">
    <property type="entry name" value="bZIP_sf"/>
</dbReference>
<dbReference type="GO" id="GO:0000976">
    <property type="term" value="F:transcription cis-regulatory region binding"/>
    <property type="evidence" value="ECO:0007669"/>
    <property type="project" value="InterPro"/>
</dbReference>
<dbReference type="PANTHER" id="PTHR40621:SF6">
    <property type="entry name" value="AP-1-LIKE TRANSCRIPTION FACTOR YAP1-RELATED"/>
    <property type="match status" value="1"/>
</dbReference>
<evidence type="ECO:0000313" key="5">
    <source>
        <dbReference type="EMBL" id="KAJ3580486.1"/>
    </source>
</evidence>
<dbReference type="GO" id="GO:0090575">
    <property type="term" value="C:RNA polymerase II transcription regulator complex"/>
    <property type="evidence" value="ECO:0007669"/>
    <property type="project" value="TreeGrafter"/>
</dbReference>
<name>A0A9W8NNK1_9PEZI</name>
<evidence type="ECO:0000256" key="2">
    <source>
        <dbReference type="ARBA" id="ARBA00023242"/>
    </source>
</evidence>
<protein>
    <recommendedName>
        <fullName evidence="4">BZIP domain-containing protein</fullName>
    </recommendedName>
</protein>
<keyword evidence="3" id="KW-0175">Coiled coil</keyword>
<gene>
    <name evidence="5" type="ORF">NPX13_g78</name>
</gene>
<dbReference type="CDD" id="cd14688">
    <property type="entry name" value="bZIP_YAP"/>
    <property type="match status" value="1"/>
</dbReference>
<evidence type="ECO:0000259" key="4">
    <source>
        <dbReference type="SMART" id="SM00338"/>
    </source>
</evidence>
<accession>A0A9W8NNK1</accession>